<dbReference type="SUPFAM" id="SSF56281">
    <property type="entry name" value="Metallo-hydrolase/oxidoreductase"/>
    <property type="match status" value="1"/>
</dbReference>
<gene>
    <name evidence="2" type="ORF">ACFSW8_13095</name>
</gene>
<evidence type="ECO:0000259" key="1">
    <source>
        <dbReference type="SMART" id="SM00849"/>
    </source>
</evidence>
<dbReference type="Pfam" id="PF12706">
    <property type="entry name" value="Lactamase_B_2"/>
    <property type="match status" value="1"/>
</dbReference>
<dbReference type="InterPro" id="IPR001279">
    <property type="entry name" value="Metallo-B-lactamas"/>
</dbReference>
<evidence type="ECO:0000313" key="2">
    <source>
        <dbReference type="EMBL" id="MFD2159837.1"/>
    </source>
</evidence>
<dbReference type="Proteomes" id="UP001597389">
    <property type="component" value="Unassembled WGS sequence"/>
</dbReference>
<sequence length="258" mass="28980">MKTTLTFLGTSTSVGIPVIGCDCPTCLSDDPKDQRMRSSIHLQTPTHSILVDSGPDLRQQALRYNLRKVDAVLYTHCHLDHIAGFDELRAFCWRRDAPLPMYSSQSCLDELARMYAWAFAPENTYKGYIKPAAQPVDSPFLIGDTRIIPLPVLHGSVETIGFRFDLPDHTSIAYIPDAKSIPDSTIALLQNLDHFIIDALRPTPHNTHLSIPEAIAIAQNIQPKQTWLTHISHETHYLLEESKLPDNIHFAYDSLTLS</sequence>
<accession>A0ABW4ZDX3</accession>
<dbReference type="InterPro" id="IPR036866">
    <property type="entry name" value="RibonucZ/Hydroxyglut_hydro"/>
</dbReference>
<protein>
    <submittedName>
        <fullName evidence="2">MBL fold metallo-hydrolase</fullName>
    </submittedName>
</protein>
<dbReference type="CDD" id="cd16279">
    <property type="entry name" value="metallo-hydrolase-like_MBL-fold"/>
    <property type="match status" value="1"/>
</dbReference>
<keyword evidence="3" id="KW-1185">Reference proteome</keyword>
<comment type="caution">
    <text evidence="2">The sequence shown here is derived from an EMBL/GenBank/DDBJ whole genome shotgun (WGS) entry which is preliminary data.</text>
</comment>
<dbReference type="EMBL" id="JBHUJB010000054">
    <property type="protein sequence ID" value="MFD2159837.1"/>
    <property type="molecule type" value="Genomic_DNA"/>
</dbReference>
<evidence type="ECO:0000313" key="3">
    <source>
        <dbReference type="Proteomes" id="UP001597389"/>
    </source>
</evidence>
<dbReference type="PANTHER" id="PTHR42663:SF6">
    <property type="entry name" value="HYDROLASE C777.06C-RELATED"/>
    <property type="match status" value="1"/>
</dbReference>
<dbReference type="PANTHER" id="PTHR42663">
    <property type="entry name" value="HYDROLASE C777.06C-RELATED-RELATED"/>
    <property type="match status" value="1"/>
</dbReference>
<feature type="domain" description="Metallo-beta-lactamase" evidence="1">
    <location>
        <begin position="36"/>
        <end position="230"/>
    </location>
</feature>
<dbReference type="Gene3D" id="3.60.15.10">
    <property type="entry name" value="Ribonuclease Z/Hydroxyacylglutathione hydrolase-like"/>
    <property type="match status" value="1"/>
</dbReference>
<dbReference type="SMART" id="SM00849">
    <property type="entry name" value="Lactamase_B"/>
    <property type="match status" value="1"/>
</dbReference>
<organism evidence="2 3">
    <name type="scientific">Rubritalea tangerina</name>
    <dbReference type="NCBI Taxonomy" id="430798"/>
    <lineage>
        <taxon>Bacteria</taxon>
        <taxon>Pseudomonadati</taxon>
        <taxon>Verrucomicrobiota</taxon>
        <taxon>Verrucomicrobiia</taxon>
        <taxon>Verrucomicrobiales</taxon>
        <taxon>Rubritaleaceae</taxon>
        <taxon>Rubritalea</taxon>
    </lineage>
</organism>
<name>A0ABW4ZDX3_9BACT</name>
<dbReference type="RefSeq" id="WP_377091030.1">
    <property type="nucleotide sequence ID" value="NZ_JBHSJL010000014.1"/>
</dbReference>
<reference evidence="3" key="1">
    <citation type="journal article" date="2019" name="Int. J. Syst. Evol. Microbiol.">
        <title>The Global Catalogue of Microorganisms (GCM) 10K type strain sequencing project: providing services to taxonomists for standard genome sequencing and annotation.</title>
        <authorList>
            <consortium name="The Broad Institute Genomics Platform"/>
            <consortium name="The Broad Institute Genome Sequencing Center for Infectious Disease"/>
            <person name="Wu L."/>
            <person name="Ma J."/>
        </authorList>
    </citation>
    <scope>NUCLEOTIDE SEQUENCE [LARGE SCALE GENOMIC DNA]</scope>
    <source>
        <strain evidence="3">CCUG 57942</strain>
    </source>
</reference>
<proteinExistence type="predicted"/>